<name>A0A813UU04_9BILA</name>
<comment type="caution">
    <text evidence="2">The sequence shown here is derived from an EMBL/GenBank/DDBJ whole genome shotgun (WGS) entry which is preliminary data.</text>
</comment>
<accession>A0A813UU04</accession>
<organism evidence="2 3">
    <name type="scientific">Rotaria sordida</name>
    <dbReference type="NCBI Taxonomy" id="392033"/>
    <lineage>
        <taxon>Eukaryota</taxon>
        <taxon>Metazoa</taxon>
        <taxon>Spiralia</taxon>
        <taxon>Gnathifera</taxon>
        <taxon>Rotifera</taxon>
        <taxon>Eurotatoria</taxon>
        <taxon>Bdelloidea</taxon>
        <taxon>Philodinida</taxon>
        <taxon>Philodinidae</taxon>
        <taxon>Rotaria</taxon>
    </lineage>
</organism>
<dbReference type="EMBL" id="CAJNOH010000020">
    <property type="protein sequence ID" value="CAF0766680.1"/>
    <property type="molecule type" value="Genomic_DNA"/>
</dbReference>
<evidence type="ECO:0000313" key="2">
    <source>
        <dbReference type="EMBL" id="CAF0834889.1"/>
    </source>
</evidence>
<evidence type="ECO:0000313" key="1">
    <source>
        <dbReference type="EMBL" id="CAF0766680.1"/>
    </source>
</evidence>
<proteinExistence type="predicted"/>
<dbReference type="Proteomes" id="UP000663854">
    <property type="component" value="Unassembled WGS sequence"/>
</dbReference>
<dbReference type="Proteomes" id="UP000663870">
    <property type="component" value="Unassembled WGS sequence"/>
</dbReference>
<keyword evidence="3" id="KW-1185">Reference proteome</keyword>
<evidence type="ECO:0008006" key="4">
    <source>
        <dbReference type="Google" id="ProtNLM"/>
    </source>
</evidence>
<dbReference type="EMBL" id="CAJNOL010000089">
    <property type="protein sequence ID" value="CAF0834889.1"/>
    <property type="molecule type" value="Genomic_DNA"/>
</dbReference>
<evidence type="ECO:0000313" key="3">
    <source>
        <dbReference type="Proteomes" id="UP000663870"/>
    </source>
</evidence>
<reference evidence="2" key="1">
    <citation type="submission" date="2021-02" db="EMBL/GenBank/DDBJ databases">
        <authorList>
            <person name="Nowell W R."/>
        </authorList>
    </citation>
    <scope>NUCLEOTIDE SEQUENCE</scope>
</reference>
<protein>
    <recommendedName>
        <fullName evidence="4">F-box domain-containing protein</fullName>
    </recommendedName>
</protein>
<sequence>MSENKILLIKACLEDLSTELLMSIFDYLTSIEILVTFFNLNKRFRLIIYYYLQSGYRLTQFNLNNTNYLTYKHFCKDILPNLKSIITSFQLGSNYYYGQIDYFNQYELIRLDSLTIHLINPNTIIDILQKFLNYNRLQWFDKINLIIDEETKGWNEQMPFCVQNIPVRELRITGKVPYVFAQHLMTGCYSITHLTIHLKFDHDLLPLLYYLPNLIECNADVDHRGRDISNDLTLLEPLPGLKHFKYEGLMPPIYLRRLIIEINEHIEHLFIYTQDYQWSFHSSEAFSSDFFDHLYDLRTFHFYIRLMTSDGFNNITSYFKDTKHLINRNLCNNIACVLSKDIGQIFSLPFGFNHFEIFEKKFFTQIQYSKYDKENFNENYWSNIKHLTLNINIYDSLLLQLIKEKFTKLRLIDYQVPHFSLIPQDNELHQYDIQLSTIKKLIIRDSVKHGCHVPQPLFLLTSNLIELEIDHFYLMQIISIVSNQTLSRILSTFARLRHVTVRQFDERITDYFFSYFSHIKIFALIFTTYKMQVYRNKLPFIDDLLNSMPNLISLKLEHIKKPQDYHAYIEMQQNVEEKFSEYYSKNIYWCKWYDDYTQKDHKYATFLFST</sequence>
<gene>
    <name evidence="2" type="ORF">JXQ802_LOCUS5878</name>
    <name evidence="1" type="ORF">PYM288_LOCUS2883</name>
</gene>
<dbReference type="AlphaFoldDB" id="A0A813UU04"/>